<evidence type="ECO:0000259" key="17">
    <source>
        <dbReference type="PROSITE" id="PS50106"/>
    </source>
</evidence>
<reference evidence="19 20" key="1">
    <citation type="submission" date="2024-04" db="EMBL/GenBank/DDBJ databases">
        <authorList>
            <consortium name="Genoscope - CEA"/>
            <person name="William W."/>
        </authorList>
    </citation>
    <scope>NUCLEOTIDE SEQUENCE [LARGE SCALE GENOMIC DNA]</scope>
</reference>
<feature type="compositionally biased region" description="Low complexity" evidence="15">
    <location>
        <begin position="1829"/>
        <end position="1841"/>
    </location>
</feature>
<feature type="region of interest" description="Disordered" evidence="15">
    <location>
        <begin position="762"/>
        <end position="791"/>
    </location>
</feature>
<dbReference type="GO" id="GO:0005737">
    <property type="term" value="C:cytoplasm"/>
    <property type="evidence" value="ECO:0007669"/>
    <property type="project" value="UniProtKB-SubCell"/>
</dbReference>
<feature type="compositionally biased region" description="Basic residues" evidence="15">
    <location>
        <begin position="1661"/>
        <end position="1678"/>
    </location>
</feature>
<feature type="compositionally biased region" description="Polar residues" evidence="15">
    <location>
        <begin position="1716"/>
        <end position="1729"/>
    </location>
</feature>
<dbReference type="Pfam" id="PF08926">
    <property type="entry name" value="DUF1908"/>
    <property type="match status" value="1"/>
</dbReference>
<sequence>MASSRKSFCSRLQFVTNRKTSKKSHYIGKHEDKVKEETEAEQNEEAVSLADVMDPKFRTNKDIMSNQARIEAQIRGQSCGDVLQEAVSNDRASSSGSEYSNRSGPMWLQEAKELINVAGSFNSTSVLASQDQTAVSKVMTIDTINPRDTEPCINITKTNYPELPVLDKEINLESEPQIKSCTQQRDSPRIATQSMANSNVRASSDLHEIKECNEIQESHKMTESESTVNEVKKTTVKFTISVESNPDEESKVVDLDVTPPQMEKKMLEQPKESSSLPSLKLNLSPAEINSSPESGNSPELRYAIGRVRVHSGENSLTSTPISRPRRQAFFSSSYLSRKNLSRENAFEDSEDAMSVSASSSDFSPGSTLSSTGGDRFHGNDEFSDDASSDGKVLEGVELSDEVSSADMRNSGEHTHLTPVNKQLRIVTSVDRALYPHRRSSLSSPKFERNLSFGRSSAENLEHIAFIDFLKRHKLGQYLKNFPSNMSMFDFRNASDQELSEVYGIHDMEGRRALLKAIQASKEEDESDTDSLSEFHTGGPTSPLPSPLLRKCRDEFPFGGGPGGLRRLQRTLSEDTKQRRRESMPSTPTGPHPPPTITHHMGILAEPTNLLRMKNTALGQSAPSLTNSLKDMTVTRRNSRNYGRKSVVTLTSTSPTLPPRCPSPQIHPGSPHESPRNLSPNQHGHFAFQAIRKCDGRRWSCASIPSSGYGTNTPGSSNVSLFPQSHPQSRYSSQERLHQFPSQPTAEELHFLSTHFGSSENMAVSHDDQDLHPHTNMRPRSRSLSSPARSPGVESEIIMMNSVYKERFPKATIEMEDRLKTFIANNATLDLAQESDAVLCFLHYQVIELARDCLNKSAEKMVTKAYFYELQDNLEKLVQDARERSLEAYKNLYPLVKQLLLIISRPLRLLECLEFDPEEFYMLLEVAEGHARQVIKDDIPQYIISKLGLTGDPLSGRHFVFLFSYLEITVFNLLTCTQLEIIGFHFQEQEVANLTKVKLPCEEDYESIKLISNGAYAAVYLVRHKETRQRFAMKKICKQNLVMRNQIEQVFLERDILSFTDNPFVVSMYCSFETKKYLCMVMEYVEGGDCATLLKNIGSLALDLARMYFAETVLALEYLHSYGIVHRDLKPDNLLITALGHVKLTDFGLSKIGLMSLTTNLYEDALDKDCKQFRDKQVFGTPEYIAPEVILRSGYGKPVDWWSMGIILYEFLVGCVPFFGDTPEELFSQVINENIQWPDEDEWQVRDDAKDLILGLLQHDPLQRLGTGGAQEVKEHVFFMGLNWENLLRQKAEFVPQLDGDDDTSYFDSRIDRYNHELDTEDTEDDGEDLLFHSFSSCSPRYSRVYNRGLEPLIHDELRERRRHSSADDFRARVLERRALERKDSNHSEGSEGSLEMIRRKDSVLSDTTDSINSDRGQRDEEGFSSTERRASDNTSVSDSSQTDSDSCNSPQINRANKLIGSKNVIPKFAISSEEDKPTSPKELSPVDEGKEGSKERSEHKAKTDGGKLPMQKSVSANALTLLITPTTDEFSTPKAASPGGSSTSSRDGSPNRDTSPLTRSLKPPIILKKGARGFGFSFRSIRVYIGESDVYTLQHIVTEVEPNSPSFEAGLRAGDLITHINDESVQSLLHTQVVHLLSSGTIVNIRAVPLDKTSIKEGSRRKGNPGKMARRSQKKRQQKDKVQEKKKGRNLLRRLSTKKSEPPMFPHSPHLPPGRQQFTPLNRSSSSGDTLPMHHHAKLGRSPPISVPWSPDSSQAGSSTSSSPSSSVPNSPATQAAAIAAHFGRPSSLHVAKHKKTASLKSPHRRKSVHNFPLSPLARTPSPSASVQSPARSPSPLALPLGHQVGSSNLTQQTIPSHLNSHMLLHHSASVPSCKKALITPTPVKPFTPPSSIASPQPTSSKSPLSRPKSCEPGSPKRRTSSPERLHPSSANQRLTGATGCGNLDKLPPPHRKVSLQERLQSDSHPDPT</sequence>
<comment type="cofactor">
    <cofactor evidence="1">
        <name>Mg(2+)</name>
        <dbReference type="ChEBI" id="CHEBI:18420"/>
    </cofactor>
</comment>
<dbReference type="FunFam" id="1.20.1480.20:FF:000001">
    <property type="entry name" value="microtubule-associated serine/threonine-protein kinase 4 isoform X1"/>
    <property type="match status" value="1"/>
</dbReference>
<feature type="region of interest" description="Disordered" evidence="15">
    <location>
        <begin position="1525"/>
        <end position="1562"/>
    </location>
</feature>
<feature type="region of interest" description="Disordered" evidence="15">
    <location>
        <begin position="519"/>
        <end position="599"/>
    </location>
</feature>
<dbReference type="EC" id="2.7.11.1" evidence="4"/>
<dbReference type="GO" id="GO:0005524">
    <property type="term" value="F:ATP binding"/>
    <property type="evidence" value="ECO:0007669"/>
    <property type="project" value="UniProtKB-KW"/>
</dbReference>
<feature type="compositionally biased region" description="Basic residues" evidence="15">
    <location>
        <begin position="1791"/>
        <end position="1809"/>
    </location>
</feature>
<dbReference type="InterPro" id="IPR008271">
    <property type="entry name" value="Ser/Thr_kinase_AS"/>
</dbReference>
<evidence type="ECO:0000256" key="13">
    <source>
        <dbReference type="ARBA" id="ARBA00047899"/>
    </source>
</evidence>
<feature type="compositionally biased region" description="Polar residues" evidence="15">
    <location>
        <begin position="1890"/>
        <end position="1904"/>
    </location>
</feature>
<feature type="region of interest" description="Disordered" evidence="15">
    <location>
        <begin position="351"/>
        <end position="390"/>
    </location>
</feature>
<comment type="caution">
    <text evidence="19">The sequence shown here is derived from an EMBL/GenBank/DDBJ whole genome shotgun (WGS) entry which is preliminary data.</text>
</comment>
<dbReference type="InterPro" id="IPR015022">
    <property type="entry name" value="MAST_pre-PK_dom"/>
</dbReference>
<feature type="region of interest" description="Disordered" evidence="15">
    <location>
        <begin position="1654"/>
        <end position="1849"/>
    </location>
</feature>
<dbReference type="SUPFAM" id="SSF56112">
    <property type="entry name" value="Protein kinase-like (PK-like)"/>
    <property type="match status" value="1"/>
</dbReference>
<feature type="domain" description="AGC-kinase C-terminal" evidence="18">
    <location>
        <begin position="1279"/>
        <end position="1346"/>
    </location>
</feature>
<feature type="compositionally biased region" description="Low complexity" evidence="15">
    <location>
        <begin position="1432"/>
        <end position="1449"/>
    </location>
</feature>
<keyword evidence="9" id="KW-0547">Nucleotide-binding</keyword>
<feature type="compositionally biased region" description="Basic and acidic residues" evidence="15">
    <location>
        <begin position="262"/>
        <end position="271"/>
    </location>
</feature>
<dbReference type="InterPro" id="IPR041489">
    <property type="entry name" value="PDZ_6"/>
</dbReference>
<name>A0AAV2HAT2_LYMST</name>
<dbReference type="GO" id="GO:0035556">
    <property type="term" value="P:intracellular signal transduction"/>
    <property type="evidence" value="ECO:0007669"/>
    <property type="project" value="TreeGrafter"/>
</dbReference>
<dbReference type="PANTHER" id="PTHR24356">
    <property type="entry name" value="SERINE/THREONINE-PROTEIN KINASE"/>
    <property type="match status" value="1"/>
</dbReference>
<feature type="region of interest" description="Disordered" evidence="15">
    <location>
        <begin position="618"/>
        <end position="681"/>
    </location>
</feature>
<evidence type="ECO:0000256" key="2">
    <source>
        <dbReference type="ARBA" id="ARBA00004496"/>
    </source>
</evidence>
<feature type="compositionally biased region" description="Polar residues" evidence="15">
    <location>
        <begin position="1539"/>
        <end position="1558"/>
    </location>
</feature>
<evidence type="ECO:0000256" key="10">
    <source>
        <dbReference type="ARBA" id="ARBA00022777"/>
    </source>
</evidence>
<evidence type="ECO:0000259" key="18">
    <source>
        <dbReference type="PROSITE" id="PS51285"/>
    </source>
</evidence>
<feature type="compositionally biased region" description="Low complexity" evidence="15">
    <location>
        <begin position="645"/>
        <end position="654"/>
    </location>
</feature>
<evidence type="ECO:0000256" key="7">
    <source>
        <dbReference type="ARBA" id="ARBA00022553"/>
    </source>
</evidence>
<evidence type="ECO:0000259" key="16">
    <source>
        <dbReference type="PROSITE" id="PS50011"/>
    </source>
</evidence>
<dbReference type="GO" id="GO:0004674">
    <property type="term" value="F:protein serine/threonine kinase activity"/>
    <property type="evidence" value="ECO:0007669"/>
    <property type="project" value="UniProtKB-KW"/>
</dbReference>
<dbReference type="InterPro" id="IPR036034">
    <property type="entry name" value="PDZ_sf"/>
</dbReference>
<feature type="compositionally biased region" description="Basic and acidic residues" evidence="15">
    <location>
        <begin position="1487"/>
        <end position="1505"/>
    </location>
</feature>
<evidence type="ECO:0000256" key="5">
    <source>
        <dbReference type="ARBA" id="ARBA00022490"/>
    </source>
</evidence>
<evidence type="ECO:0000256" key="8">
    <source>
        <dbReference type="ARBA" id="ARBA00022679"/>
    </source>
</evidence>
<dbReference type="Gene3D" id="1.10.510.10">
    <property type="entry name" value="Transferase(Phosphotransferase) domain 1"/>
    <property type="match status" value="1"/>
</dbReference>
<feature type="compositionally biased region" description="Polar residues" evidence="15">
    <location>
        <begin position="1404"/>
        <end position="1414"/>
    </location>
</feature>
<keyword evidence="7" id="KW-0597">Phosphoprotein</keyword>
<feature type="compositionally biased region" description="Basic and acidic residues" evidence="15">
    <location>
        <begin position="1380"/>
        <end position="1389"/>
    </location>
</feature>
<evidence type="ECO:0000256" key="14">
    <source>
        <dbReference type="ARBA" id="ARBA00048679"/>
    </source>
</evidence>
<dbReference type="Proteomes" id="UP001497497">
    <property type="component" value="Unassembled WGS sequence"/>
</dbReference>
<dbReference type="SUPFAM" id="SSF50156">
    <property type="entry name" value="PDZ domain-like"/>
    <property type="match status" value="1"/>
</dbReference>
<evidence type="ECO:0000313" key="20">
    <source>
        <dbReference type="Proteomes" id="UP001497497"/>
    </source>
</evidence>
<gene>
    <name evidence="19" type="ORF">GSLYS_00004473001</name>
</gene>
<evidence type="ECO:0000256" key="9">
    <source>
        <dbReference type="ARBA" id="ARBA00022741"/>
    </source>
</evidence>
<proteinExistence type="inferred from homology"/>
<comment type="catalytic activity">
    <reaction evidence="14">
        <text>L-seryl-[protein] + ATP = O-phospho-L-seryl-[protein] + ADP + H(+)</text>
        <dbReference type="Rhea" id="RHEA:17989"/>
        <dbReference type="Rhea" id="RHEA-COMP:9863"/>
        <dbReference type="Rhea" id="RHEA-COMP:11604"/>
        <dbReference type="ChEBI" id="CHEBI:15378"/>
        <dbReference type="ChEBI" id="CHEBI:29999"/>
        <dbReference type="ChEBI" id="CHEBI:30616"/>
        <dbReference type="ChEBI" id="CHEBI:83421"/>
        <dbReference type="ChEBI" id="CHEBI:456216"/>
        <dbReference type="EC" id="2.7.11.1"/>
    </reaction>
</comment>
<keyword evidence="12" id="KW-0460">Magnesium</keyword>
<evidence type="ECO:0000313" key="19">
    <source>
        <dbReference type="EMBL" id="CAL1530340.1"/>
    </source>
</evidence>
<keyword evidence="8" id="KW-0808">Transferase</keyword>
<feature type="region of interest" description="Disordered" evidence="15">
    <location>
        <begin position="245"/>
        <end position="279"/>
    </location>
</feature>
<feature type="compositionally biased region" description="Low complexity" evidence="15">
    <location>
        <begin position="352"/>
        <end position="366"/>
    </location>
</feature>
<evidence type="ECO:0000256" key="3">
    <source>
        <dbReference type="ARBA" id="ARBA00009903"/>
    </source>
</evidence>
<keyword evidence="11" id="KW-0067">ATP-binding</keyword>
<feature type="compositionally biased region" description="Basic and acidic residues" evidence="15">
    <location>
        <begin position="1960"/>
        <end position="1969"/>
    </location>
</feature>
<keyword evidence="6" id="KW-0723">Serine/threonine-protein kinase</keyword>
<comment type="subcellular location">
    <subcellularLocation>
        <location evidence="2">Cytoplasm</location>
    </subcellularLocation>
</comment>
<dbReference type="InterPro" id="IPR001478">
    <property type="entry name" value="PDZ"/>
</dbReference>
<comment type="similarity">
    <text evidence="3">Belongs to the protein kinase superfamily. AGC Ser/Thr protein kinase family.</text>
</comment>
<dbReference type="Pfam" id="PF00069">
    <property type="entry name" value="Pkinase"/>
    <property type="match status" value="1"/>
</dbReference>
<feature type="compositionally biased region" description="Low complexity" evidence="15">
    <location>
        <begin position="781"/>
        <end position="790"/>
    </location>
</feature>
<dbReference type="CDD" id="cd06705">
    <property type="entry name" value="PDZ_MAST"/>
    <property type="match status" value="1"/>
</dbReference>
<keyword evidence="20" id="KW-1185">Reference proteome</keyword>
<evidence type="ECO:0000256" key="4">
    <source>
        <dbReference type="ARBA" id="ARBA00012513"/>
    </source>
</evidence>
<dbReference type="Gene3D" id="3.30.200.20">
    <property type="entry name" value="Phosphorylase Kinase, domain 1"/>
    <property type="match status" value="1"/>
</dbReference>
<dbReference type="Pfam" id="PF17820">
    <property type="entry name" value="PDZ_6"/>
    <property type="match status" value="1"/>
</dbReference>
<protein>
    <recommendedName>
        <fullName evidence="4">non-specific serine/threonine protein kinase</fullName>
        <ecNumber evidence="4">2.7.11.1</ecNumber>
    </recommendedName>
</protein>
<dbReference type="InterPro" id="IPR000961">
    <property type="entry name" value="AGC-kinase_C"/>
</dbReference>
<evidence type="ECO:0000256" key="1">
    <source>
        <dbReference type="ARBA" id="ARBA00001946"/>
    </source>
</evidence>
<feature type="compositionally biased region" description="Basic and acidic residues" evidence="15">
    <location>
        <begin position="28"/>
        <end position="37"/>
    </location>
</feature>
<feature type="region of interest" description="Disordered" evidence="15">
    <location>
        <begin position="707"/>
        <end position="728"/>
    </location>
</feature>
<dbReference type="PROSITE" id="PS50011">
    <property type="entry name" value="PROTEIN_KINASE_DOM"/>
    <property type="match status" value="1"/>
</dbReference>
<feature type="compositionally biased region" description="Polar residues" evidence="15">
    <location>
        <begin position="618"/>
        <end position="629"/>
    </location>
</feature>
<dbReference type="PROSITE" id="PS51285">
    <property type="entry name" value="AGC_KINASE_CTER"/>
    <property type="match status" value="1"/>
</dbReference>
<feature type="compositionally biased region" description="Basic residues" evidence="15">
    <location>
        <begin position="1686"/>
        <end position="1697"/>
    </location>
</feature>
<feature type="compositionally biased region" description="Pro residues" evidence="15">
    <location>
        <begin position="1703"/>
        <end position="1712"/>
    </location>
</feature>
<dbReference type="InterPro" id="IPR023142">
    <property type="entry name" value="MAST_pre-PK_dom_sf"/>
</dbReference>
<feature type="compositionally biased region" description="Low complexity" evidence="15">
    <location>
        <begin position="531"/>
        <end position="540"/>
    </location>
</feature>
<dbReference type="SUPFAM" id="SSF140482">
    <property type="entry name" value="MAST3 pre-PK domain-like"/>
    <property type="match status" value="1"/>
</dbReference>
<accession>A0AAV2HAT2</accession>
<dbReference type="InterPro" id="IPR000719">
    <property type="entry name" value="Prot_kinase_dom"/>
</dbReference>
<evidence type="ECO:0000256" key="6">
    <source>
        <dbReference type="ARBA" id="ARBA00022527"/>
    </source>
</evidence>
<evidence type="ECO:0000256" key="12">
    <source>
        <dbReference type="ARBA" id="ARBA00022842"/>
    </source>
</evidence>
<dbReference type="InterPro" id="IPR011009">
    <property type="entry name" value="Kinase-like_dom_sf"/>
</dbReference>
<dbReference type="EMBL" id="CAXITT010000067">
    <property type="protein sequence ID" value="CAL1530340.1"/>
    <property type="molecule type" value="Genomic_DNA"/>
</dbReference>
<dbReference type="SMART" id="SM00228">
    <property type="entry name" value="PDZ"/>
    <property type="match status" value="1"/>
</dbReference>
<feature type="domain" description="Protein kinase" evidence="16">
    <location>
        <begin position="1004"/>
        <end position="1278"/>
    </location>
</feature>
<feature type="compositionally biased region" description="Low complexity" evidence="15">
    <location>
        <begin position="1750"/>
        <end position="1772"/>
    </location>
</feature>
<dbReference type="Gene3D" id="1.20.1480.20">
    <property type="entry name" value="MAST3 pre-PK domain-like"/>
    <property type="match status" value="1"/>
</dbReference>
<dbReference type="GO" id="GO:0000287">
    <property type="term" value="F:magnesium ion binding"/>
    <property type="evidence" value="ECO:0007669"/>
    <property type="project" value="InterPro"/>
</dbReference>
<evidence type="ECO:0000256" key="15">
    <source>
        <dbReference type="SAM" id="MobiDB-lite"/>
    </source>
</evidence>
<evidence type="ECO:0000256" key="11">
    <source>
        <dbReference type="ARBA" id="ARBA00022840"/>
    </source>
</evidence>
<feature type="compositionally biased region" description="Basic and acidic residues" evidence="15">
    <location>
        <begin position="1415"/>
        <end position="1431"/>
    </location>
</feature>
<dbReference type="PROSITE" id="PS50106">
    <property type="entry name" value="PDZ"/>
    <property type="match status" value="1"/>
</dbReference>
<keyword evidence="5" id="KW-0963">Cytoplasm</keyword>
<dbReference type="CDD" id="cd05609">
    <property type="entry name" value="STKc_MAST"/>
    <property type="match status" value="1"/>
</dbReference>
<feature type="region of interest" description="Disordered" evidence="15">
    <location>
        <begin position="1882"/>
        <end position="1969"/>
    </location>
</feature>
<dbReference type="PROSITE" id="PS00108">
    <property type="entry name" value="PROTEIN_KINASE_ST"/>
    <property type="match status" value="1"/>
</dbReference>
<dbReference type="CDD" id="cd09487">
    <property type="entry name" value="SAM_superfamily"/>
    <property type="match status" value="1"/>
</dbReference>
<dbReference type="Gene3D" id="2.30.42.10">
    <property type="match status" value="1"/>
</dbReference>
<feature type="compositionally biased region" description="Basic and acidic residues" evidence="15">
    <location>
        <begin position="571"/>
        <end position="582"/>
    </location>
</feature>
<dbReference type="FunFam" id="3.30.200.20:FF:000012">
    <property type="entry name" value="microtubule-associated serine/threonine-protein kinase 2 isoform X1"/>
    <property type="match status" value="1"/>
</dbReference>
<dbReference type="InterPro" id="IPR013761">
    <property type="entry name" value="SAM/pointed_sf"/>
</dbReference>
<comment type="catalytic activity">
    <reaction evidence="13">
        <text>L-threonyl-[protein] + ATP = O-phospho-L-threonyl-[protein] + ADP + H(+)</text>
        <dbReference type="Rhea" id="RHEA:46608"/>
        <dbReference type="Rhea" id="RHEA-COMP:11060"/>
        <dbReference type="Rhea" id="RHEA-COMP:11605"/>
        <dbReference type="ChEBI" id="CHEBI:15378"/>
        <dbReference type="ChEBI" id="CHEBI:30013"/>
        <dbReference type="ChEBI" id="CHEBI:30616"/>
        <dbReference type="ChEBI" id="CHEBI:61977"/>
        <dbReference type="ChEBI" id="CHEBI:456216"/>
        <dbReference type="EC" id="2.7.11.1"/>
    </reaction>
</comment>
<feature type="region of interest" description="Disordered" evidence="15">
    <location>
        <begin position="19"/>
        <end position="46"/>
    </location>
</feature>
<dbReference type="InterPro" id="IPR037711">
    <property type="entry name" value="MAST"/>
</dbReference>
<dbReference type="FunFam" id="2.30.42.10:FF:000008">
    <property type="entry name" value="microtubule-associated serine/threonine-protein kinase 4 isoform X2"/>
    <property type="match status" value="1"/>
</dbReference>
<organism evidence="19 20">
    <name type="scientific">Lymnaea stagnalis</name>
    <name type="common">Great pond snail</name>
    <name type="synonym">Helix stagnalis</name>
    <dbReference type="NCBI Taxonomy" id="6523"/>
    <lineage>
        <taxon>Eukaryota</taxon>
        <taxon>Metazoa</taxon>
        <taxon>Spiralia</taxon>
        <taxon>Lophotrochozoa</taxon>
        <taxon>Mollusca</taxon>
        <taxon>Gastropoda</taxon>
        <taxon>Heterobranchia</taxon>
        <taxon>Euthyneura</taxon>
        <taxon>Panpulmonata</taxon>
        <taxon>Hygrophila</taxon>
        <taxon>Lymnaeoidea</taxon>
        <taxon>Lymnaeidae</taxon>
        <taxon>Lymnaea</taxon>
    </lineage>
</organism>
<dbReference type="FunFam" id="1.10.510.10:FF:000012">
    <property type="entry name" value="microtubule-associated serine/threonine-protein kinase 2 isoform X1"/>
    <property type="match status" value="1"/>
</dbReference>
<feature type="domain" description="PDZ" evidence="17">
    <location>
        <begin position="1564"/>
        <end position="1637"/>
    </location>
</feature>
<feature type="region of interest" description="Disordered" evidence="15">
    <location>
        <begin position="1380"/>
        <end position="1513"/>
    </location>
</feature>
<dbReference type="PANTHER" id="PTHR24356:SF414">
    <property type="entry name" value="NON-SPECIFIC SERINE_THREONINE PROTEIN KINASE"/>
    <property type="match status" value="1"/>
</dbReference>
<dbReference type="SMART" id="SM00220">
    <property type="entry name" value="S_TKc"/>
    <property type="match status" value="1"/>
</dbReference>
<dbReference type="SUPFAM" id="SSF47769">
    <property type="entry name" value="SAM/Pointed domain"/>
    <property type="match status" value="1"/>
</dbReference>
<dbReference type="InterPro" id="IPR050236">
    <property type="entry name" value="Ser_Thr_kinase_AGC"/>
</dbReference>
<keyword evidence="10" id="KW-0418">Kinase</keyword>